<evidence type="ECO:0000313" key="3">
    <source>
        <dbReference type="Proteomes" id="UP000031443"/>
    </source>
</evidence>
<sequence>MEPMNHVANGEPGPGPQVPAEAEREDEVQALSYGFINVYCLAVQHVACVMLKWDSGEMCGSEELADACMTGAQHTGQAEIIDQHKGTGKQLDHGIRDFLAVEDSPVFSKHPGSRDAKLGSLSHRCKPHHVMTWCSEVEWPPLELECEGPLHSPGWTEPNPPRPPHWKYQRGQEVEKDSPGAQLLLGHESLFVDVSSREQMPPQEPGPAPEWTDNLPSGETDEDP</sequence>
<protein>
    <submittedName>
        <fullName evidence="2">Uncharacterized protein</fullName>
    </submittedName>
</protein>
<organism evidence="2 3">
    <name type="scientific">Chelonia mydas</name>
    <name type="common">Green sea-turtle</name>
    <name type="synonym">Chelonia agassizi</name>
    <dbReference type="NCBI Taxonomy" id="8469"/>
    <lineage>
        <taxon>Eukaryota</taxon>
        <taxon>Metazoa</taxon>
        <taxon>Chordata</taxon>
        <taxon>Craniata</taxon>
        <taxon>Vertebrata</taxon>
        <taxon>Euteleostomi</taxon>
        <taxon>Archelosauria</taxon>
        <taxon>Testudinata</taxon>
        <taxon>Testudines</taxon>
        <taxon>Cryptodira</taxon>
        <taxon>Durocryptodira</taxon>
        <taxon>Americhelydia</taxon>
        <taxon>Chelonioidea</taxon>
        <taxon>Cheloniidae</taxon>
        <taxon>Chelonia</taxon>
    </lineage>
</organism>
<dbReference type="AlphaFoldDB" id="M7BKT9"/>
<reference evidence="3" key="1">
    <citation type="journal article" date="2013" name="Nat. Genet.">
        <title>The draft genomes of soft-shell turtle and green sea turtle yield insights into the development and evolution of the turtle-specific body plan.</title>
        <authorList>
            <person name="Wang Z."/>
            <person name="Pascual-Anaya J."/>
            <person name="Zadissa A."/>
            <person name="Li W."/>
            <person name="Niimura Y."/>
            <person name="Huang Z."/>
            <person name="Li C."/>
            <person name="White S."/>
            <person name="Xiong Z."/>
            <person name="Fang D."/>
            <person name="Wang B."/>
            <person name="Ming Y."/>
            <person name="Chen Y."/>
            <person name="Zheng Y."/>
            <person name="Kuraku S."/>
            <person name="Pignatelli M."/>
            <person name="Herrero J."/>
            <person name="Beal K."/>
            <person name="Nozawa M."/>
            <person name="Li Q."/>
            <person name="Wang J."/>
            <person name="Zhang H."/>
            <person name="Yu L."/>
            <person name="Shigenobu S."/>
            <person name="Wang J."/>
            <person name="Liu J."/>
            <person name="Flicek P."/>
            <person name="Searle S."/>
            <person name="Wang J."/>
            <person name="Kuratani S."/>
            <person name="Yin Y."/>
            <person name="Aken B."/>
            <person name="Zhang G."/>
            <person name="Irie N."/>
        </authorList>
    </citation>
    <scope>NUCLEOTIDE SEQUENCE [LARGE SCALE GENOMIC DNA]</scope>
</reference>
<dbReference type="Proteomes" id="UP000031443">
    <property type="component" value="Unassembled WGS sequence"/>
</dbReference>
<proteinExistence type="predicted"/>
<feature type="region of interest" description="Disordered" evidence="1">
    <location>
        <begin position="153"/>
        <end position="224"/>
    </location>
</feature>
<feature type="region of interest" description="Disordered" evidence="1">
    <location>
        <begin position="1"/>
        <end position="24"/>
    </location>
</feature>
<accession>M7BKT9</accession>
<keyword evidence="3" id="KW-1185">Reference proteome</keyword>
<gene>
    <name evidence="2" type="ORF">UY3_06493</name>
</gene>
<dbReference type="EMBL" id="KB525581">
    <property type="protein sequence ID" value="EMP36330.1"/>
    <property type="molecule type" value="Genomic_DNA"/>
</dbReference>
<evidence type="ECO:0000256" key="1">
    <source>
        <dbReference type="SAM" id="MobiDB-lite"/>
    </source>
</evidence>
<evidence type="ECO:0000313" key="2">
    <source>
        <dbReference type="EMBL" id="EMP36330.1"/>
    </source>
</evidence>
<name>M7BKT9_CHEMY</name>